<feature type="domain" description="DUF3048" evidence="2">
    <location>
        <begin position="55"/>
        <end position="195"/>
    </location>
</feature>
<feature type="compositionally biased region" description="Acidic residues" evidence="1">
    <location>
        <begin position="38"/>
        <end position="47"/>
    </location>
</feature>
<protein>
    <recommendedName>
        <fullName evidence="6">DUF3048 domain-containing protein</fullName>
    </recommendedName>
</protein>
<dbReference type="Pfam" id="PF17479">
    <property type="entry name" value="DUF3048_C"/>
    <property type="match status" value="1"/>
</dbReference>
<evidence type="ECO:0000256" key="1">
    <source>
        <dbReference type="SAM" id="MobiDB-lite"/>
    </source>
</evidence>
<dbReference type="Proteomes" id="UP000568839">
    <property type="component" value="Unassembled WGS sequence"/>
</dbReference>
<reference evidence="4 5" key="1">
    <citation type="submission" date="2020-08" db="EMBL/GenBank/DDBJ databases">
        <title>Genomic Encyclopedia of Type Strains, Phase IV (KMG-IV): sequencing the most valuable type-strain genomes for metagenomic binning, comparative biology and taxonomic classification.</title>
        <authorList>
            <person name="Goeker M."/>
        </authorList>
    </citation>
    <scope>NUCLEOTIDE SEQUENCE [LARGE SCALE GENOMIC DNA]</scope>
    <source>
        <strain evidence="4 5">DSM 21769</strain>
    </source>
</reference>
<evidence type="ECO:0000313" key="4">
    <source>
        <dbReference type="EMBL" id="MBB6450810.1"/>
    </source>
</evidence>
<proteinExistence type="predicted"/>
<organism evidence="4 5">
    <name type="scientific">Geomicrobium halophilum</name>
    <dbReference type="NCBI Taxonomy" id="549000"/>
    <lineage>
        <taxon>Bacteria</taxon>
        <taxon>Bacillati</taxon>
        <taxon>Bacillota</taxon>
        <taxon>Bacilli</taxon>
        <taxon>Bacillales</taxon>
        <taxon>Geomicrobium</taxon>
    </lineage>
</organism>
<dbReference type="InterPro" id="IPR023158">
    <property type="entry name" value="YerB-like_sf"/>
</dbReference>
<dbReference type="Gene3D" id="3.50.90.10">
    <property type="entry name" value="YerB-like"/>
    <property type="match status" value="1"/>
</dbReference>
<dbReference type="PROSITE" id="PS51257">
    <property type="entry name" value="PROKAR_LIPOPROTEIN"/>
    <property type="match status" value="1"/>
</dbReference>
<sequence length="342" mass="37923">MMRREIRWLCKVAAAGMFTLTVACNDDEQHDDPPLPQEDGEAEETGVEPDRSYPLTGENIEEKGQTPYRPLAVVISNARDARPLSGLGEADIVYEVLTEGAVTRFVALYHSEQPERIGPVRSAREYFIDIAQGYDAMFIAHGWSPGSERRLQAGEIDHLNGMEEDEPIFIRDAERSAPHNSYISFTDVIEGLKSMGFPIEREIDPLFIEETPLEGEMAADVTITYRDVSTAGYNYDEVDGHYLRTSDGTPMHDAETGEALTADNVLIAEAAHEVVDDEGRRSIELDAGGRALLLQDGEMRELQWENDGGRILPTDGEEIAPLKEGATWINIVPSLDQVTIDS</sequence>
<dbReference type="AlphaFoldDB" id="A0A841PPW4"/>
<dbReference type="Pfam" id="PF11258">
    <property type="entry name" value="DUF3048"/>
    <property type="match status" value="1"/>
</dbReference>
<dbReference type="InterPro" id="IPR035328">
    <property type="entry name" value="DUF3048_C"/>
</dbReference>
<gene>
    <name evidence="4" type="ORF">HNR44_002800</name>
</gene>
<evidence type="ECO:0008006" key="6">
    <source>
        <dbReference type="Google" id="ProtNLM"/>
    </source>
</evidence>
<dbReference type="EMBL" id="JACHHJ010000004">
    <property type="protein sequence ID" value="MBB6450810.1"/>
    <property type="molecule type" value="Genomic_DNA"/>
</dbReference>
<comment type="caution">
    <text evidence="4">The sequence shown here is derived from an EMBL/GenBank/DDBJ whole genome shotgun (WGS) entry which is preliminary data.</text>
</comment>
<dbReference type="InterPro" id="IPR021416">
    <property type="entry name" value="DUF3048_N"/>
</dbReference>
<accession>A0A841PPW4</accession>
<dbReference type="SUPFAM" id="SSF159774">
    <property type="entry name" value="YerB-like"/>
    <property type="match status" value="1"/>
</dbReference>
<name>A0A841PPW4_9BACL</name>
<evidence type="ECO:0000259" key="3">
    <source>
        <dbReference type="Pfam" id="PF17479"/>
    </source>
</evidence>
<evidence type="ECO:0000259" key="2">
    <source>
        <dbReference type="Pfam" id="PF11258"/>
    </source>
</evidence>
<evidence type="ECO:0000313" key="5">
    <source>
        <dbReference type="Proteomes" id="UP000568839"/>
    </source>
</evidence>
<dbReference type="RefSeq" id="WP_184404873.1">
    <property type="nucleotide sequence ID" value="NZ_JACHHJ010000004.1"/>
</dbReference>
<feature type="domain" description="DUF3048" evidence="3">
    <location>
        <begin position="221"/>
        <end position="329"/>
    </location>
</feature>
<feature type="region of interest" description="Disordered" evidence="1">
    <location>
        <begin position="25"/>
        <end position="61"/>
    </location>
</feature>
<keyword evidence="5" id="KW-1185">Reference proteome</keyword>